<keyword evidence="1" id="KW-0472">Membrane</keyword>
<dbReference type="Proteomes" id="UP001237642">
    <property type="component" value="Unassembled WGS sequence"/>
</dbReference>
<organism evidence="2 3">
    <name type="scientific">Heracleum sosnowskyi</name>
    <dbReference type="NCBI Taxonomy" id="360622"/>
    <lineage>
        <taxon>Eukaryota</taxon>
        <taxon>Viridiplantae</taxon>
        <taxon>Streptophyta</taxon>
        <taxon>Embryophyta</taxon>
        <taxon>Tracheophyta</taxon>
        <taxon>Spermatophyta</taxon>
        <taxon>Magnoliopsida</taxon>
        <taxon>eudicotyledons</taxon>
        <taxon>Gunneridae</taxon>
        <taxon>Pentapetalae</taxon>
        <taxon>asterids</taxon>
        <taxon>campanulids</taxon>
        <taxon>Apiales</taxon>
        <taxon>Apiaceae</taxon>
        <taxon>Apioideae</taxon>
        <taxon>apioid superclade</taxon>
        <taxon>Tordylieae</taxon>
        <taxon>Tordyliinae</taxon>
        <taxon>Heracleum</taxon>
    </lineage>
</organism>
<dbReference type="InterPro" id="IPR003337">
    <property type="entry name" value="Trehalose_PPase"/>
</dbReference>
<accession>A0AAD8MP40</accession>
<name>A0AAD8MP40_9APIA</name>
<feature type="transmembrane region" description="Helical" evidence="1">
    <location>
        <begin position="72"/>
        <end position="94"/>
    </location>
</feature>
<keyword evidence="1" id="KW-1133">Transmembrane helix</keyword>
<keyword evidence="3" id="KW-1185">Reference proteome</keyword>
<dbReference type="GO" id="GO:0005992">
    <property type="term" value="P:trehalose biosynthetic process"/>
    <property type="evidence" value="ECO:0007669"/>
    <property type="project" value="InterPro"/>
</dbReference>
<keyword evidence="1" id="KW-0812">Transmembrane</keyword>
<reference evidence="2" key="1">
    <citation type="submission" date="2023-02" db="EMBL/GenBank/DDBJ databases">
        <title>Genome of toxic invasive species Heracleum sosnowskyi carries increased number of genes despite the absence of recent whole-genome duplications.</title>
        <authorList>
            <person name="Schelkunov M."/>
            <person name="Shtratnikova V."/>
            <person name="Makarenko M."/>
            <person name="Klepikova A."/>
            <person name="Omelchenko D."/>
            <person name="Novikova G."/>
            <person name="Obukhova E."/>
            <person name="Bogdanov V."/>
            <person name="Penin A."/>
            <person name="Logacheva M."/>
        </authorList>
    </citation>
    <scope>NUCLEOTIDE SEQUENCE</scope>
    <source>
        <strain evidence="2">Hsosn_3</strain>
        <tissue evidence="2">Leaf</tissue>
    </source>
</reference>
<dbReference type="AlphaFoldDB" id="A0AAD8MP40"/>
<comment type="caution">
    <text evidence="2">The sequence shown here is derived from an EMBL/GenBank/DDBJ whole genome shotgun (WGS) entry which is preliminary data.</text>
</comment>
<dbReference type="Pfam" id="PF02358">
    <property type="entry name" value="Trehalose_PPase"/>
    <property type="match status" value="1"/>
</dbReference>
<evidence type="ECO:0000256" key="1">
    <source>
        <dbReference type="SAM" id="Phobius"/>
    </source>
</evidence>
<evidence type="ECO:0000313" key="2">
    <source>
        <dbReference type="EMBL" id="KAK1384030.1"/>
    </source>
</evidence>
<dbReference type="EMBL" id="JAUIZM010000005">
    <property type="protein sequence ID" value="KAK1384030.1"/>
    <property type="molecule type" value="Genomic_DNA"/>
</dbReference>
<reference evidence="2" key="2">
    <citation type="submission" date="2023-05" db="EMBL/GenBank/DDBJ databases">
        <authorList>
            <person name="Schelkunov M.I."/>
        </authorList>
    </citation>
    <scope>NUCLEOTIDE SEQUENCE</scope>
    <source>
        <strain evidence="2">Hsosn_3</strain>
        <tissue evidence="2">Leaf</tissue>
    </source>
</reference>
<sequence>MSTICCQCRQTRFWLCYCWTNLKLERIGFNFGASVLRDPKNVVFIVSGKDKKTLTEWFTSCGKLGLAAEHGYFLIICLFQVIKSLLLKLAFLIIAGKCLWLAKEVPAQEVTLSVTNPYKYNKV</sequence>
<protein>
    <submittedName>
        <fullName evidence="2">Uncharacterized protein</fullName>
    </submittedName>
</protein>
<proteinExistence type="predicted"/>
<evidence type="ECO:0000313" key="3">
    <source>
        <dbReference type="Proteomes" id="UP001237642"/>
    </source>
</evidence>
<gene>
    <name evidence="2" type="ORF">POM88_021765</name>
</gene>